<evidence type="ECO:0000256" key="1">
    <source>
        <dbReference type="SAM" id="Phobius"/>
    </source>
</evidence>
<proteinExistence type="predicted"/>
<organism evidence="2 3">
    <name type="scientific">Theobroma cacao</name>
    <name type="common">Cacao</name>
    <name type="synonym">Cocoa</name>
    <dbReference type="NCBI Taxonomy" id="3641"/>
    <lineage>
        <taxon>Eukaryota</taxon>
        <taxon>Viridiplantae</taxon>
        <taxon>Streptophyta</taxon>
        <taxon>Embryophyta</taxon>
        <taxon>Tracheophyta</taxon>
        <taxon>Spermatophyta</taxon>
        <taxon>Magnoliopsida</taxon>
        <taxon>eudicotyledons</taxon>
        <taxon>Gunneridae</taxon>
        <taxon>Pentapetalae</taxon>
        <taxon>rosids</taxon>
        <taxon>malvids</taxon>
        <taxon>Malvales</taxon>
        <taxon>Malvaceae</taxon>
        <taxon>Byttnerioideae</taxon>
        <taxon>Theobroma</taxon>
    </lineage>
</organism>
<dbReference type="Gramene" id="EOX92471">
    <property type="protein sequence ID" value="EOX92471"/>
    <property type="gene ID" value="TCM_001421"/>
</dbReference>
<name>A0A061DKA1_THECC</name>
<feature type="transmembrane region" description="Helical" evidence="1">
    <location>
        <begin position="17"/>
        <end position="40"/>
    </location>
</feature>
<accession>A0A061DKA1</accession>
<dbReference type="Proteomes" id="UP000026915">
    <property type="component" value="Chromosome 1"/>
</dbReference>
<dbReference type="HOGENOM" id="CLU_2417598_0_0_1"/>
<protein>
    <submittedName>
        <fullName evidence="2">Uncharacterized protein</fullName>
    </submittedName>
</protein>
<keyword evidence="1" id="KW-0812">Transmembrane</keyword>
<dbReference type="AlphaFoldDB" id="A0A061DKA1"/>
<sequence>MVAFDILLTRATEPKGVIWLALVFASCPVFFSSRLFAYVYSSGFRKCGSCYLARFLGLAWIGGMAICFLTSFAMFLVFGPASRVGFSQWHGD</sequence>
<dbReference type="EMBL" id="CM001879">
    <property type="protein sequence ID" value="EOX92471.1"/>
    <property type="molecule type" value="Genomic_DNA"/>
</dbReference>
<gene>
    <name evidence="2" type="ORF">TCM_001421</name>
</gene>
<feature type="transmembrane region" description="Helical" evidence="1">
    <location>
        <begin position="52"/>
        <end position="78"/>
    </location>
</feature>
<reference evidence="2 3" key="1">
    <citation type="journal article" date="2013" name="Genome Biol.">
        <title>The genome sequence of the most widely cultivated cacao type and its use to identify candidate genes regulating pod color.</title>
        <authorList>
            <person name="Motamayor J.C."/>
            <person name="Mockaitis K."/>
            <person name="Schmutz J."/>
            <person name="Haiminen N."/>
            <person name="Iii D.L."/>
            <person name="Cornejo O."/>
            <person name="Findley S.D."/>
            <person name="Zheng P."/>
            <person name="Utro F."/>
            <person name="Royaert S."/>
            <person name="Saski C."/>
            <person name="Jenkins J."/>
            <person name="Podicheti R."/>
            <person name="Zhao M."/>
            <person name="Scheffler B.E."/>
            <person name="Stack J.C."/>
            <person name="Feltus F.A."/>
            <person name="Mustiga G.M."/>
            <person name="Amores F."/>
            <person name="Phillips W."/>
            <person name="Marelli J.P."/>
            <person name="May G.D."/>
            <person name="Shapiro H."/>
            <person name="Ma J."/>
            <person name="Bustamante C.D."/>
            <person name="Schnell R.J."/>
            <person name="Main D."/>
            <person name="Gilbert D."/>
            <person name="Parida L."/>
            <person name="Kuhn D.N."/>
        </authorList>
    </citation>
    <scope>NUCLEOTIDE SEQUENCE [LARGE SCALE GENOMIC DNA]</scope>
    <source>
        <strain evidence="3">cv. Matina 1-6</strain>
    </source>
</reference>
<keyword evidence="3" id="KW-1185">Reference proteome</keyword>
<keyword evidence="1" id="KW-1133">Transmembrane helix</keyword>
<evidence type="ECO:0000313" key="2">
    <source>
        <dbReference type="EMBL" id="EOX92471.1"/>
    </source>
</evidence>
<evidence type="ECO:0000313" key="3">
    <source>
        <dbReference type="Proteomes" id="UP000026915"/>
    </source>
</evidence>
<keyword evidence="1" id="KW-0472">Membrane</keyword>
<dbReference type="InParanoid" id="A0A061DKA1"/>